<accession>A0A223KTM9</accession>
<dbReference type="Pfam" id="PF01520">
    <property type="entry name" value="Amidase_3"/>
    <property type="match status" value="1"/>
</dbReference>
<dbReference type="PANTHER" id="PTHR34408:SF1">
    <property type="entry name" value="GLYCOSYL HYDROLASE FAMILY 19 DOMAIN-CONTAINING PROTEIN HI_1415"/>
    <property type="match status" value="1"/>
</dbReference>
<evidence type="ECO:0000313" key="5">
    <source>
        <dbReference type="Proteomes" id="UP000215224"/>
    </source>
</evidence>
<dbReference type="EMBL" id="CP018866">
    <property type="protein sequence ID" value="AST92698.1"/>
    <property type="molecule type" value="Genomic_DNA"/>
</dbReference>
<dbReference type="Proteomes" id="UP000215224">
    <property type="component" value="Chromosome"/>
</dbReference>
<feature type="domain" description="SH3b" evidence="3">
    <location>
        <begin position="318"/>
        <end position="382"/>
    </location>
</feature>
<dbReference type="GO" id="GO:0008745">
    <property type="term" value="F:N-acetylmuramoyl-L-alanine amidase activity"/>
    <property type="evidence" value="ECO:0007669"/>
    <property type="project" value="InterPro"/>
</dbReference>
<name>A0A223KTM9_9BACI</name>
<keyword evidence="1" id="KW-0378">Hydrolase</keyword>
<dbReference type="SMART" id="SM00646">
    <property type="entry name" value="Ami_3"/>
    <property type="match status" value="1"/>
</dbReference>
<dbReference type="InterPro" id="IPR002508">
    <property type="entry name" value="MurNAc-LAA_cat"/>
</dbReference>
<feature type="domain" description="SH3b" evidence="3">
    <location>
        <begin position="174"/>
        <end position="236"/>
    </location>
</feature>
<dbReference type="RefSeq" id="WP_066420801.1">
    <property type="nucleotide sequence ID" value="NZ_CP018866.1"/>
</dbReference>
<dbReference type="SUPFAM" id="SSF50044">
    <property type="entry name" value="SH3-domain"/>
    <property type="match status" value="1"/>
</dbReference>
<reference evidence="4 5" key="1">
    <citation type="submission" date="2016-12" db="EMBL/GenBank/DDBJ databases">
        <title>The whole genome sequencing and assembly of Bacillus cohnii DSM 6307T strain.</title>
        <authorList>
            <person name="Lee Y.-J."/>
            <person name="Yi H."/>
            <person name="Bahn Y.-S."/>
            <person name="Kim J.F."/>
            <person name="Lee D.-W."/>
        </authorList>
    </citation>
    <scope>NUCLEOTIDE SEQUENCE [LARGE SCALE GENOMIC DNA]</scope>
    <source>
        <strain evidence="4 5">DSM 6307</strain>
    </source>
</reference>
<dbReference type="PANTHER" id="PTHR34408">
    <property type="entry name" value="FAMILY PROTEIN, PUTATIVE-RELATED"/>
    <property type="match status" value="1"/>
</dbReference>
<proteinExistence type="predicted"/>
<dbReference type="InterPro" id="IPR017293">
    <property type="entry name" value="N-acetylmuramoyl-L-ala_amidase"/>
</dbReference>
<protein>
    <recommendedName>
        <fullName evidence="3">SH3b domain-containing protein</fullName>
    </recommendedName>
</protein>
<dbReference type="InterPro" id="IPR003646">
    <property type="entry name" value="SH3-like_bac-type"/>
</dbReference>
<dbReference type="KEGG" id="bcoh:BC6307_16085"/>
<evidence type="ECO:0000256" key="1">
    <source>
        <dbReference type="ARBA" id="ARBA00022801"/>
    </source>
</evidence>
<dbReference type="InterPro" id="IPR052354">
    <property type="entry name" value="Cell_Wall_Dynamics_Protein"/>
</dbReference>
<dbReference type="SMART" id="SM00287">
    <property type="entry name" value="SH3b"/>
    <property type="match status" value="5"/>
</dbReference>
<dbReference type="Pfam" id="PF08239">
    <property type="entry name" value="SH3_3"/>
    <property type="match status" value="5"/>
</dbReference>
<dbReference type="GO" id="GO:0009253">
    <property type="term" value="P:peptidoglycan catabolic process"/>
    <property type="evidence" value="ECO:0007669"/>
    <property type="project" value="InterPro"/>
</dbReference>
<sequence length="575" mass="62730">MYRKLKVIIALAIILTSFLYPLSSNKVEASQAVRVATDVLNVREQPSTSSAIVTKVKRGETYPLVTKQKEWYKIKVGNKEGWVASYLVVETNSVSSNANNGVKILADSLRVRSGPGTNFSIVAFVHKSSTVTYIEENENWVKIRVDGKDGWVSKQYASISKTSTTPSTSNSSNSFVGEVTATSLNVRSEPSSQGKVVGSVKKGQQITVLGQQGSWYKIQHSNQQAWVSSEYVKTTSTPSSNSSSQKTNAVVTASSLNVRSEGSLNGKVVGSLTRGANVTIVNEQNSWAEIEYSGGKKGWVAGWYLEKKAASTVKPQANTTGNVVVLHNGTNIRSQANTSSSVVARANEGDTFQIVSVVNDWYKIKLSNGKEAYIAGWIVSTSGTTQSITRPGSEQYLKGKTIVIDPGHGGRDVGAIGVSGRYEKDLTMRTANLLADKLKAAGANVHLTRSNDTFLSLQGRVQTSHYHKADAFLSLHYDSINDPSVTGTTTYYHHASHKKLADAVHSSLIQSTKLRDRNVRQQSFFVLRENRQPSILLELGYISNRAEELTLQSSDYQERATTGIYQGLAQYFKSN</sequence>
<dbReference type="STRING" id="1314751.GCA_001591425_04477"/>
<keyword evidence="2" id="KW-0961">Cell wall biogenesis/degradation</keyword>
<dbReference type="CDD" id="cd02696">
    <property type="entry name" value="MurNAc-LAA"/>
    <property type="match status" value="1"/>
</dbReference>
<dbReference type="Gene3D" id="2.30.30.40">
    <property type="entry name" value="SH3 Domains"/>
    <property type="match status" value="5"/>
</dbReference>
<dbReference type="AlphaFoldDB" id="A0A223KTM9"/>
<dbReference type="GO" id="GO:0071555">
    <property type="term" value="P:cell wall organization"/>
    <property type="evidence" value="ECO:0007669"/>
    <property type="project" value="UniProtKB-KW"/>
</dbReference>
<dbReference type="InterPro" id="IPR036028">
    <property type="entry name" value="SH3-like_dom_sf"/>
</dbReference>
<feature type="domain" description="SH3b" evidence="3">
    <location>
        <begin position="98"/>
        <end position="161"/>
    </location>
</feature>
<dbReference type="Gene3D" id="3.40.630.40">
    <property type="entry name" value="Zn-dependent exopeptidases"/>
    <property type="match status" value="1"/>
</dbReference>
<dbReference type="SUPFAM" id="SSF53187">
    <property type="entry name" value="Zn-dependent exopeptidases"/>
    <property type="match status" value="1"/>
</dbReference>
<evidence type="ECO:0000256" key="2">
    <source>
        <dbReference type="ARBA" id="ARBA00023316"/>
    </source>
</evidence>
<gene>
    <name evidence="4" type="ORF">BC6307_16085</name>
</gene>
<dbReference type="PIRSF" id="PIRSF037846">
    <property type="entry name" value="Autolysin_YrvJ_prd"/>
    <property type="match status" value="1"/>
</dbReference>
<evidence type="ECO:0000259" key="3">
    <source>
        <dbReference type="PROSITE" id="PS51781"/>
    </source>
</evidence>
<feature type="domain" description="SH3b" evidence="3">
    <location>
        <begin position="246"/>
        <end position="309"/>
    </location>
</feature>
<organism evidence="4 5">
    <name type="scientific">Sutcliffiella cohnii</name>
    <dbReference type="NCBI Taxonomy" id="33932"/>
    <lineage>
        <taxon>Bacteria</taxon>
        <taxon>Bacillati</taxon>
        <taxon>Bacillota</taxon>
        <taxon>Bacilli</taxon>
        <taxon>Bacillales</taxon>
        <taxon>Bacillaceae</taxon>
        <taxon>Sutcliffiella</taxon>
    </lineage>
</organism>
<evidence type="ECO:0000313" key="4">
    <source>
        <dbReference type="EMBL" id="AST92698.1"/>
    </source>
</evidence>
<dbReference type="PROSITE" id="PS51781">
    <property type="entry name" value="SH3B"/>
    <property type="match status" value="5"/>
</dbReference>
<feature type="domain" description="SH3b" evidence="3">
    <location>
        <begin position="28"/>
        <end position="92"/>
    </location>
</feature>
<keyword evidence="5" id="KW-1185">Reference proteome</keyword>